<dbReference type="AlphaFoldDB" id="A0A7G9YGF7"/>
<name>A0A7G9YGF7_9EURY</name>
<evidence type="ECO:0008006" key="3">
    <source>
        <dbReference type="Google" id="ProtNLM"/>
    </source>
</evidence>
<proteinExistence type="predicted"/>
<sequence length="521" mass="57722">MSVSARDGEPAPGSMFVVLSELIDKLVSNYDIRLKYIESGDSDPSSYIHVFTAPRRADLYIKTSRDQNDLARLLVIHEIAHLPHINDLIAGYREITEAEKISDADIFSGQYLDADIVHFATNIVSDYAINRGIATCAYEPMDASLLDSLAESKSDDAYTIAMLILLSRHPHTFPMFCEGCPGGGGAEGGDGGERGAKGKRGRRGDGSGIAESTEIIEVMEGITKLAGSDRFRHLASLVAASAEHLTEKRFTEFVESASALAGVLSSVWRSDNTPWRMMKKNTDVIHERTPQYIKQEKFCEFAPETLAQKIDGMSIGSGKGVLEYDEAECAGLARELKLPALLERGLGIERPRLVTRYRGTSTSLADKKRLILFDSSNMWLERELEKRKTVWVLVDTSSSMTKSITSAKMLANTIHRYFKSRTKIIAFNAGACQTDIAALRSMTAGGGTDVSSVLPHLNRSHNDPIVLISDFKFLMSHFYPFLGYVERYRPEMMFMPTDQESVARLGSLMSAWKGNLRYLVV</sequence>
<dbReference type="EMBL" id="MT631240">
    <property type="protein sequence ID" value="QNO47091.1"/>
    <property type="molecule type" value="Genomic_DNA"/>
</dbReference>
<gene>
    <name evidence="2" type="ORF">ONOHIMFI_00017</name>
</gene>
<dbReference type="InterPro" id="IPR036465">
    <property type="entry name" value="vWFA_dom_sf"/>
</dbReference>
<evidence type="ECO:0000313" key="2">
    <source>
        <dbReference type="EMBL" id="QNO47091.1"/>
    </source>
</evidence>
<dbReference type="SUPFAM" id="SSF53300">
    <property type="entry name" value="vWA-like"/>
    <property type="match status" value="1"/>
</dbReference>
<evidence type="ECO:0000256" key="1">
    <source>
        <dbReference type="SAM" id="MobiDB-lite"/>
    </source>
</evidence>
<reference evidence="2" key="1">
    <citation type="submission" date="2020-06" db="EMBL/GenBank/DDBJ databases">
        <title>Unique genomic features of the anaerobic methanotrophic archaea.</title>
        <authorList>
            <person name="Chadwick G.L."/>
            <person name="Skennerton C.T."/>
            <person name="Laso-Perez R."/>
            <person name="Leu A.O."/>
            <person name="Speth D.R."/>
            <person name="Yu H."/>
            <person name="Morgan-Lang C."/>
            <person name="Hatzenpichler R."/>
            <person name="Goudeau D."/>
            <person name="Malmstrom R."/>
            <person name="Brazelton W.J."/>
            <person name="Woyke T."/>
            <person name="Hallam S.J."/>
            <person name="Tyson G.W."/>
            <person name="Wegener G."/>
            <person name="Boetius A."/>
            <person name="Orphan V."/>
        </authorList>
    </citation>
    <scope>NUCLEOTIDE SEQUENCE</scope>
</reference>
<feature type="region of interest" description="Disordered" evidence="1">
    <location>
        <begin position="186"/>
        <end position="207"/>
    </location>
</feature>
<organism evidence="2">
    <name type="scientific">Candidatus Methanogaster sp. ANME-2c ERB4</name>
    <dbReference type="NCBI Taxonomy" id="2759911"/>
    <lineage>
        <taxon>Archaea</taxon>
        <taxon>Methanobacteriati</taxon>
        <taxon>Methanobacteriota</taxon>
        <taxon>Stenosarchaea group</taxon>
        <taxon>Methanomicrobia</taxon>
        <taxon>Methanosarcinales</taxon>
        <taxon>ANME-2 cluster</taxon>
        <taxon>Candidatus Methanogasteraceae</taxon>
        <taxon>Candidatus Methanogaster</taxon>
    </lineage>
</organism>
<protein>
    <recommendedName>
        <fullName evidence="3">VWA domain-containing protein</fullName>
    </recommendedName>
</protein>
<accession>A0A7G9YGF7</accession>